<gene>
    <name evidence="2" type="ORF">ACFOEB_08710</name>
</gene>
<dbReference type="Proteomes" id="UP001595548">
    <property type="component" value="Unassembled WGS sequence"/>
</dbReference>
<organism evidence="2 3">
    <name type="scientific">Gilvimarinus japonicus</name>
    <dbReference type="NCBI Taxonomy" id="1796469"/>
    <lineage>
        <taxon>Bacteria</taxon>
        <taxon>Pseudomonadati</taxon>
        <taxon>Pseudomonadota</taxon>
        <taxon>Gammaproteobacteria</taxon>
        <taxon>Cellvibrionales</taxon>
        <taxon>Cellvibrionaceae</taxon>
        <taxon>Gilvimarinus</taxon>
    </lineage>
</organism>
<evidence type="ECO:0000313" key="3">
    <source>
        <dbReference type="Proteomes" id="UP001595548"/>
    </source>
</evidence>
<name>A0ABV7HN35_9GAMM</name>
<proteinExistence type="predicted"/>
<keyword evidence="1" id="KW-1133">Transmembrane helix</keyword>
<sequence>MPPTENTTPPPPRNGKYVLIGVIFFIVLILIILGAVWVAISYYQTTFNGEPSTDPKYWSAFGSYIGGIFSPLIAFCTIPILGITVFLQWQIIVTQQREFLALHRIQEKQLKQAESDSEFQRINSYKQTILTVINQQLDSYKVQKRDLSESLHASKVKTTAGFVGTIDSSEGAVYISEKDLQKRFDKMITQLRERIHSHTNLSAEIAVKQFSTMQEFIDHYRDRIELIMQTQNTIDIPPIH</sequence>
<accession>A0ABV7HN35</accession>
<dbReference type="EMBL" id="JBHRTL010000006">
    <property type="protein sequence ID" value="MFC3155280.1"/>
    <property type="molecule type" value="Genomic_DNA"/>
</dbReference>
<dbReference type="RefSeq" id="WP_382415910.1">
    <property type="nucleotide sequence ID" value="NZ_AP031500.1"/>
</dbReference>
<keyword evidence="3" id="KW-1185">Reference proteome</keyword>
<reference evidence="3" key="1">
    <citation type="journal article" date="2019" name="Int. J. Syst. Evol. Microbiol.">
        <title>The Global Catalogue of Microorganisms (GCM) 10K type strain sequencing project: providing services to taxonomists for standard genome sequencing and annotation.</title>
        <authorList>
            <consortium name="The Broad Institute Genomics Platform"/>
            <consortium name="The Broad Institute Genome Sequencing Center for Infectious Disease"/>
            <person name="Wu L."/>
            <person name="Ma J."/>
        </authorList>
    </citation>
    <scope>NUCLEOTIDE SEQUENCE [LARGE SCALE GENOMIC DNA]</scope>
    <source>
        <strain evidence="3">KCTC 52141</strain>
    </source>
</reference>
<feature type="transmembrane region" description="Helical" evidence="1">
    <location>
        <begin position="17"/>
        <end position="43"/>
    </location>
</feature>
<protein>
    <submittedName>
        <fullName evidence="2">Uncharacterized protein</fullName>
    </submittedName>
</protein>
<evidence type="ECO:0000256" key="1">
    <source>
        <dbReference type="SAM" id="Phobius"/>
    </source>
</evidence>
<comment type="caution">
    <text evidence="2">The sequence shown here is derived from an EMBL/GenBank/DDBJ whole genome shotgun (WGS) entry which is preliminary data.</text>
</comment>
<feature type="transmembrane region" description="Helical" evidence="1">
    <location>
        <begin position="63"/>
        <end position="87"/>
    </location>
</feature>
<keyword evidence="1" id="KW-0472">Membrane</keyword>
<evidence type="ECO:0000313" key="2">
    <source>
        <dbReference type="EMBL" id="MFC3155280.1"/>
    </source>
</evidence>
<keyword evidence="1" id="KW-0812">Transmembrane</keyword>